<dbReference type="Gene3D" id="3.10.450.50">
    <property type="match status" value="1"/>
</dbReference>
<evidence type="ECO:0000313" key="2">
    <source>
        <dbReference type="Proteomes" id="UP001213680"/>
    </source>
</evidence>
<dbReference type="Pfam" id="PF07366">
    <property type="entry name" value="SnoaL"/>
    <property type="match status" value="1"/>
</dbReference>
<dbReference type="RefSeq" id="WP_274356446.1">
    <property type="nucleotide sequence ID" value="NZ_CP118099.1"/>
</dbReference>
<keyword evidence="2" id="KW-1185">Reference proteome</keyword>
<dbReference type="Proteomes" id="UP001213680">
    <property type="component" value="Chromosome"/>
</dbReference>
<dbReference type="EMBL" id="CP118099">
    <property type="protein sequence ID" value="WDH75254.1"/>
    <property type="molecule type" value="Genomic_DNA"/>
</dbReference>
<dbReference type="PANTHER" id="PTHR38436">
    <property type="entry name" value="POLYKETIDE CYCLASE SNOAL-LIKE DOMAIN"/>
    <property type="match status" value="1"/>
</dbReference>
<name>A0ABY7WZE9_9BACL</name>
<evidence type="ECO:0000313" key="1">
    <source>
        <dbReference type="EMBL" id="WDH75254.1"/>
    </source>
</evidence>
<dbReference type="PANTHER" id="PTHR38436:SF1">
    <property type="entry name" value="ESTER CYCLASE"/>
    <property type="match status" value="1"/>
</dbReference>
<proteinExistence type="predicted"/>
<reference evidence="1 2" key="1">
    <citation type="submission" date="2023-02" db="EMBL/GenBank/DDBJ databases">
        <title>A bacterium isolated from plastisphere.</title>
        <authorList>
            <person name="Sun Y."/>
        </authorList>
    </citation>
    <scope>NUCLEOTIDE SEQUENCE [LARGE SCALE GENOMIC DNA]</scope>
    <source>
        <strain evidence="2">a-1</strain>
    </source>
</reference>
<dbReference type="SUPFAM" id="SSF54427">
    <property type="entry name" value="NTF2-like"/>
    <property type="match status" value="1"/>
</dbReference>
<dbReference type="InterPro" id="IPR032710">
    <property type="entry name" value="NTF2-like_dom_sf"/>
</dbReference>
<gene>
    <name evidence="1" type="ORF">PTI97_10535</name>
</gene>
<accession>A0ABY7WZE9</accession>
<sequence length="135" mass="15597">MNREEQIRFAAYQVMELGKMEVVPEVFATEYVAHAGERTYTGHAFIRRFSKQMKTALPDVKVKKVEVLVQTEDTVTWQRTLVGTHQENMMGIPASGKQIEWVDMVVSRFQKGLIVEEWVVSELMGELLVKRPKIK</sequence>
<organism evidence="1 2">
    <name type="scientific">Exiguobacterium marinum</name>
    <dbReference type="NCBI Taxonomy" id="273528"/>
    <lineage>
        <taxon>Bacteria</taxon>
        <taxon>Bacillati</taxon>
        <taxon>Bacillota</taxon>
        <taxon>Bacilli</taxon>
        <taxon>Bacillales</taxon>
        <taxon>Bacillales Family XII. Incertae Sedis</taxon>
        <taxon>Exiguobacterium</taxon>
    </lineage>
</organism>
<dbReference type="InterPro" id="IPR009959">
    <property type="entry name" value="Cyclase_SnoaL-like"/>
</dbReference>
<protein>
    <submittedName>
        <fullName evidence="1">Ester cyclase</fullName>
    </submittedName>
</protein>